<evidence type="ECO:0000313" key="2">
    <source>
        <dbReference type="Proteomes" id="UP000077266"/>
    </source>
</evidence>
<name>A0A165ZHN2_EXIGL</name>
<gene>
    <name evidence="1" type="ORF">EXIGLDRAFT_778183</name>
</gene>
<accession>A0A165ZHN2</accession>
<sequence>MAPSVRICVLARSWNDLSQTVDVARCGLLDCLELCVPGSRKDGASSFRMQPILNITGVVAYVSERVQLVLERSDDPLADASLEERLLSAFRAKREAPSGSQPEWTIEWKE</sequence>
<dbReference type="AlphaFoldDB" id="A0A165ZHN2"/>
<dbReference type="EMBL" id="KV426303">
    <property type="protein sequence ID" value="KZV82809.1"/>
    <property type="molecule type" value="Genomic_DNA"/>
</dbReference>
<reference evidence="1 2" key="1">
    <citation type="journal article" date="2016" name="Mol. Biol. Evol.">
        <title>Comparative Genomics of Early-Diverging Mushroom-Forming Fungi Provides Insights into the Origins of Lignocellulose Decay Capabilities.</title>
        <authorList>
            <person name="Nagy L.G."/>
            <person name="Riley R."/>
            <person name="Tritt A."/>
            <person name="Adam C."/>
            <person name="Daum C."/>
            <person name="Floudas D."/>
            <person name="Sun H."/>
            <person name="Yadav J.S."/>
            <person name="Pangilinan J."/>
            <person name="Larsson K.H."/>
            <person name="Matsuura K."/>
            <person name="Barry K."/>
            <person name="Labutti K."/>
            <person name="Kuo R."/>
            <person name="Ohm R.A."/>
            <person name="Bhattacharya S.S."/>
            <person name="Shirouzu T."/>
            <person name="Yoshinaga Y."/>
            <person name="Martin F.M."/>
            <person name="Grigoriev I.V."/>
            <person name="Hibbett D.S."/>
        </authorList>
    </citation>
    <scope>NUCLEOTIDE SEQUENCE [LARGE SCALE GENOMIC DNA]</scope>
    <source>
        <strain evidence="1 2">HHB12029</strain>
    </source>
</reference>
<keyword evidence="2" id="KW-1185">Reference proteome</keyword>
<dbReference type="InParanoid" id="A0A165ZHN2"/>
<evidence type="ECO:0000313" key="1">
    <source>
        <dbReference type="EMBL" id="KZV82809.1"/>
    </source>
</evidence>
<proteinExistence type="predicted"/>
<organism evidence="1 2">
    <name type="scientific">Exidia glandulosa HHB12029</name>
    <dbReference type="NCBI Taxonomy" id="1314781"/>
    <lineage>
        <taxon>Eukaryota</taxon>
        <taxon>Fungi</taxon>
        <taxon>Dikarya</taxon>
        <taxon>Basidiomycota</taxon>
        <taxon>Agaricomycotina</taxon>
        <taxon>Agaricomycetes</taxon>
        <taxon>Auriculariales</taxon>
        <taxon>Exidiaceae</taxon>
        <taxon>Exidia</taxon>
    </lineage>
</organism>
<protein>
    <submittedName>
        <fullName evidence="1">Uncharacterized protein</fullName>
    </submittedName>
</protein>
<dbReference type="Proteomes" id="UP000077266">
    <property type="component" value="Unassembled WGS sequence"/>
</dbReference>